<dbReference type="GO" id="GO:0034647">
    <property type="term" value="F:histone H3K4me/H3K4me2/H3K4me3 demethylase activity"/>
    <property type="evidence" value="ECO:0007669"/>
    <property type="project" value="TreeGrafter"/>
</dbReference>
<sequence length="517" mass="56241">MGEMDIAPWLKTLPLAPEFRPTEAEFLDPMAYILKIEEEARMYGVCKIIPPYNKASKKTVAFHLNRSLAMSRDTLPSSKMHGPCPSMSRSMGGLMAGPQLVKQKSSSLDVSATDSSGKAKFDTRRQQVGWNPKKTRGVAHSQTHKLVWESGEKYTLEQFEQKAKQFSRQRLGTCKDVSPLSVETLFWKAAADKHSFPVEYANDIPGSAFAEPLDSSLSLRGKKRKRGLDEPDQGFGMGFRGEESLPIEESPGADEELDGFDSIRLAAGSAEGAGDSGGSAGGKLANSAWNMRNVARSHGSLLRYMPDEVPGVTSPMVYIGMLFSWFAWHVEDHELHSLNYLHTGASKTWYAVPGDAAPALEEAVRVHGYGGQLNAREVAAVLPTGSTHPTSVSCLVDSLPDFPSELHQVLSRNRLTSLHSAVSTFMRQGVPHLRELTTLYLLSPSGDFSAAFSLLGEKTTVMSPEVLVAAGVPCCRLVQNAGEYVVTFPRAYHLGFSHASGVGNSDIRNALGKLPKD</sequence>
<reference evidence="4" key="1">
    <citation type="submission" date="2016-03" db="EMBL/GenBank/DDBJ databases">
        <title>Mechanisms controlling the formation of the plant cell surface in tip-growing cells are functionally conserved among land plants.</title>
        <authorList>
            <person name="Honkanen S."/>
            <person name="Jones V.A."/>
            <person name="Morieri G."/>
            <person name="Champion C."/>
            <person name="Hetherington A.J."/>
            <person name="Kelly S."/>
            <person name="Saint-Marcoux D."/>
            <person name="Proust H."/>
            <person name="Prescott H."/>
            <person name="Dolan L."/>
        </authorList>
    </citation>
    <scope>NUCLEOTIDE SEQUENCE [LARGE SCALE GENOMIC DNA]</scope>
    <source>
        <tissue evidence="4">Whole gametophyte</tissue>
    </source>
</reference>
<accession>A0A176W1Z7</accession>
<organism evidence="4 5">
    <name type="scientific">Marchantia polymorpha subsp. ruderalis</name>
    <dbReference type="NCBI Taxonomy" id="1480154"/>
    <lineage>
        <taxon>Eukaryota</taxon>
        <taxon>Viridiplantae</taxon>
        <taxon>Streptophyta</taxon>
        <taxon>Embryophyta</taxon>
        <taxon>Marchantiophyta</taxon>
        <taxon>Marchantiopsida</taxon>
        <taxon>Marchantiidae</taxon>
        <taxon>Marchantiales</taxon>
        <taxon>Marchantiaceae</taxon>
        <taxon>Marchantia</taxon>
    </lineage>
</organism>
<dbReference type="GO" id="GO:0010468">
    <property type="term" value="P:regulation of gene expression"/>
    <property type="evidence" value="ECO:0007669"/>
    <property type="project" value="TreeGrafter"/>
</dbReference>
<evidence type="ECO:0000313" key="4">
    <source>
        <dbReference type="EMBL" id="OAE27077.1"/>
    </source>
</evidence>
<keyword evidence="5" id="KW-1185">Reference proteome</keyword>
<feature type="domain" description="JmjN" evidence="2">
    <location>
        <begin position="16"/>
        <end position="57"/>
    </location>
</feature>
<evidence type="ECO:0000259" key="3">
    <source>
        <dbReference type="PROSITE" id="PS51184"/>
    </source>
</evidence>
<dbReference type="Gene3D" id="2.60.120.650">
    <property type="entry name" value="Cupin"/>
    <property type="match status" value="1"/>
</dbReference>
<dbReference type="Proteomes" id="UP000077202">
    <property type="component" value="Unassembled WGS sequence"/>
</dbReference>
<dbReference type="GO" id="GO:0005634">
    <property type="term" value="C:nucleus"/>
    <property type="evidence" value="ECO:0007669"/>
    <property type="project" value="TreeGrafter"/>
</dbReference>
<dbReference type="SUPFAM" id="SSF51197">
    <property type="entry name" value="Clavaminate synthase-like"/>
    <property type="match status" value="1"/>
</dbReference>
<dbReference type="InterPro" id="IPR003347">
    <property type="entry name" value="JmjC_dom"/>
</dbReference>
<dbReference type="PANTHER" id="PTHR10694">
    <property type="entry name" value="LYSINE-SPECIFIC DEMETHYLASE"/>
    <property type="match status" value="1"/>
</dbReference>
<evidence type="ECO:0008006" key="6">
    <source>
        <dbReference type="Google" id="ProtNLM"/>
    </source>
</evidence>
<evidence type="ECO:0000256" key="1">
    <source>
        <dbReference type="SAM" id="MobiDB-lite"/>
    </source>
</evidence>
<feature type="region of interest" description="Disordered" evidence="1">
    <location>
        <begin position="221"/>
        <end position="254"/>
    </location>
</feature>
<dbReference type="PANTHER" id="PTHR10694:SF45">
    <property type="entry name" value="LYSINE-SPECIFIC DEMETHYLASE ELF6"/>
    <property type="match status" value="1"/>
</dbReference>
<evidence type="ECO:0000313" key="5">
    <source>
        <dbReference type="Proteomes" id="UP000077202"/>
    </source>
</evidence>
<comment type="caution">
    <text evidence="4">The sequence shown here is derived from an EMBL/GenBank/DDBJ whole genome shotgun (WGS) entry which is preliminary data.</text>
</comment>
<name>A0A176W1Z7_MARPO</name>
<proteinExistence type="predicted"/>
<dbReference type="GO" id="GO:0000785">
    <property type="term" value="C:chromatin"/>
    <property type="evidence" value="ECO:0007669"/>
    <property type="project" value="TreeGrafter"/>
</dbReference>
<dbReference type="InterPro" id="IPR003349">
    <property type="entry name" value="JmjN"/>
</dbReference>
<dbReference type="Pfam" id="PF02375">
    <property type="entry name" value="JmjN"/>
    <property type="match status" value="1"/>
</dbReference>
<evidence type="ECO:0000259" key="2">
    <source>
        <dbReference type="PROSITE" id="PS51183"/>
    </source>
</evidence>
<dbReference type="SMART" id="SM00558">
    <property type="entry name" value="JmjC"/>
    <property type="match status" value="1"/>
</dbReference>
<dbReference type="SMART" id="SM00545">
    <property type="entry name" value="JmjN"/>
    <property type="match status" value="1"/>
</dbReference>
<dbReference type="EMBL" id="LVLJ01001998">
    <property type="protein sequence ID" value="OAE27077.1"/>
    <property type="molecule type" value="Genomic_DNA"/>
</dbReference>
<dbReference type="AlphaFoldDB" id="A0A176W1Z7"/>
<dbReference type="Pfam" id="PF02373">
    <property type="entry name" value="JmjC"/>
    <property type="match status" value="2"/>
</dbReference>
<dbReference type="PROSITE" id="PS51184">
    <property type="entry name" value="JMJC"/>
    <property type="match status" value="1"/>
</dbReference>
<dbReference type="PROSITE" id="PS51183">
    <property type="entry name" value="JMJN"/>
    <property type="match status" value="1"/>
</dbReference>
<feature type="domain" description="JmjC" evidence="3">
    <location>
        <begin position="283"/>
        <end position="517"/>
    </location>
</feature>
<gene>
    <name evidence="4" type="ORF">AXG93_1440s1330</name>
</gene>
<protein>
    <recommendedName>
        <fullName evidence="6">JmjC domain-containing protein</fullName>
    </recommendedName>
</protein>